<sequence>MRKNSIKNTRINGEVQRELSRIISREIKDPRIAPMTSVVDAVVTSDLKQCKAYISVLGDQKAKDDTLAGLNSAVGYIRRELAHSINLRNTPEITFVLDDSIEYGVEMSKKIDELNK</sequence>
<dbReference type="RefSeq" id="WP_034549369.1">
    <property type="nucleotide sequence ID" value="NZ_CP040058.1"/>
</dbReference>
<accession>A0A4P8IHA4</accession>
<comment type="subunit">
    <text evidence="2">Monomer. Binds 30S ribosomal subunits, but not 50S ribosomal subunits or 70S ribosomes.</text>
</comment>
<dbReference type="Gene3D" id="3.30.300.20">
    <property type="match status" value="1"/>
</dbReference>
<dbReference type="PANTHER" id="PTHR33515:SF1">
    <property type="entry name" value="RIBOSOME-BINDING FACTOR A, CHLOROPLASTIC-RELATED"/>
    <property type="match status" value="1"/>
</dbReference>
<dbReference type="HAMAP" id="MF_00003">
    <property type="entry name" value="RbfA"/>
    <property type="match status" value="1"/>
</dbReference>
<dbReference type="NCBIfam" id="TIGR00082">
    <property type="entry name" value="rbfA"/>
    <property type="match status" value="1"/>
</dbReference>
<dbReference type="SUPFAM" id="SSF89919">
    <property type="entry name" value="Ribosome-binding factor A, RbfA"/>
    <property type="match status" value="1"/>
</dbReference>
<organism evidence="3 4">
    <name type="scientific">Anaerostipes rhamnosivorans</name>
    <dbReference type="NCBI Taxonomy" id="1229621"/>
    <lineage>
        <taxon>Bacteria</taxon>
        <taxon>Bacillati</taxon>
        <taxon>Bacillota</taxon>
        <taxon>Clostridia</taxon>
        <taxon>Lachnospirales</taxon>
        <taxon>Lachnospiraceae</taxon>
        <taxon>Anaerostipes</taxon>
    </lineage>
</organism>
<keyword evidence="2" id="KW-0963">Cytoplasm</keyword>
<gene>
    <name evidence="2" type="primary">rbfA</name>
    <name evidence="3" type="ORF">AR1Y2_1790</name>
</gene>
<dbReference type="Pfam" id="PF02033">
    <property type="entry name" value="RBFA"/>
    <property type="match status" value="1"/>
</dbReference>
<dbReference type="InterPro" id="IPR023799">
    <property type="entry name" value="RbfA_dom_sf"/>
</dbReference>
<name>A0A4P8IHA4_9FIRM</name>
<dbReference type="EMBL" id="CP040058">
    <property type="protein sequence ID" value="QCP35244.1"/>
    <property type="molecule type" value="Genomic_DNA"/>
</dbReference>
<dbReference type="KEGG" id="arf:AR1Y2_1790"/>
<comment type="similarity">
    <text evidence="2">Belongs to the RbfA family.</text>
</comment>
<comment type="subcellular location">
    <subcellularLocation>
        <location evidence="2">Cytoplasm</location>
    </subcellularLocation>
</comment>
<protein>
    <recommendedName>
        <fullName evidence="2">Ribosome-binding factor A</fullName>
    </recommendedName>
</protein>
<keyword evidence="1 2" id="KW-0690">Ribosome biogenesis</keyword>
<proteinExistence type="inferred from homology"/>
<dbReference type="PROSITE" id="PS01319">
    <property type="entry name" value="RBFA"/>
    <property type="match status" value="1"/>
</dbReference>
<dbReference type="InterPro" id="IPR020053">
    <property type="entry name" value="Ribosome-bd_factorA_CS"/>
</dbReference>
<evidence type="ECO:0000256" key="1">
    <source>
        <dbReference type="ARBA" id="ARBA00022517"/>
    </source>
</evidence>
<dbReference type="GO" id="GO:0005829">
    <property type="term" value="C:cytosol"/>
    <property type="evidence" value="ECO:0007669"/>
    <property type="project" value="TreeGrafter"/>
</dbReference>
<comment type="function">
    <text evidence="2">One of several proteins that assist in the late maturation steps of the functional core of the 30S ribosomal subunit. Associates with free 30S ribosomal subunits (but not with 30S subunits that are part of 70S ribosomes or polysomes). Required for efficient processing of 16S rRNA. May interact with the 5'-terminal helix region of 16S rRNA.</text>
</comment>
<dbReference type="GO" id="GO:0043024">
    <property type="term" value="F:ribosomal small subunit binding"/>
    <property type="evidence" value="ECO:0007669"/>
    <property type="project" value="TreeGrafter"/>
</dbReference>
<reference evidence="3 4" key="1">
    <citation type="submission" date="2019-05" db="EMBL/GenBank/DDBJ databases">
        <title>Complete genome sequencing of Anaerostipes rhamnosivorans.</title>
        <authorList>
            <person name="Bui T.P.N."/>
            <person name="de Vos W.M."/>
        </authorList>
    </citation>
    <scope>NUCLEOTIDE SEQUENCE [LARGE SCALE GENOMIC DNA]</scope>
    <source>
        <strain evidence="3 4">1y2</strain>
    </source>
</reference>
<dbReference type="Proteomes" id="UP000298653">
    <property type="component" value="Chromosome"/>
</dbReference>
<dbReference type="AlphaFoldDB" id="A0A4P8IHA4"/>
<keyword evidence="4" id="KW-1185">Reference proteome</keyword>
<evidence type="ECO:0000313" key="4">
    <source>
        <dbReference type="Proteomes" id="UP000298653"/>
    </source>
</evidence>
<evidence type="ECO:0000313" key="3">
    <source>
        <dbReference type="EMBL" id="QCP35244.1"/>
    </source>
</evidence>
<dbReference type="PANTHER" id="PTHR33515">
    <property type="entry name" value="RIBOSOME-BINDING FACTOR A, CHLOROPLASTIC-RELATED"/>
    <property type="match status" value="1"/>
</dbReference>
<dbReference type="OrthoDB" id="307788at2"/>
<dbReference type="InterPro" id="IPR000238">
    <property type="entry name" value="RbfA"/>
</dbReference>
<dbReference type="InterPro" id="IPR015946">
    <property type="entry name" value="KH_dom-like_a/b"/>
</dbReference>
<dbReference type="GO" id="GO:0030490">
    <property type="term" value="P:maturation of SSU-rRNA"/>
    <property type="evidence" value="ECO:0007669"/>
    <property type="project" value="UniProtKB-UniRule"/>
</dbReference>
<evidence type="ECO:0000256" key="2">
    <source>
        <dbReference type="HAMAP-Rule" id="MF_00003"/>
    </source>
</evidence>